<evidence type="ECO:0000313" key="3">
    <source>
        <dbReference type="Proteomes" id="UP001430953"/>
    </source>
</evidence>
<keyword evidence="1" id="KW-0472">Membrane</keyword>
<dbReference type="Proteomes" id="UP001430953">
    <property type="component" value="Unassembled WGS sequence"/>
</dbReference>
<reference evidence="2 3" key="1">
    <citation type="submission" date="2023-03" db="EMBL/GenBank/DDBJ databases">
        <title>High recombination rates correlate with genetic variation in Cardiocondyla obscurior ants.</title>
        <authorList>
            <person name="Errbii M."/>
        </authorList>
    </citation>
    <scope>NUCLEOTIDE SEQUENCE [LARGE SCALE GENOMIC DNA]</scope>
    <source>
        <strain evidence="2">Alpha-2009</strain>
        <tissue evidence="2">Whole body</tissue>
    </source>
</reference>
<evidence type="ECO:0000313" key="2">
    <source>
        <dbReference type="EMBL" id="KAL0107202.1"/>
    </source>
</evidence>
<proteinExistence type="predicted"/>
<keyword evidence="1" id="KW-1133">Transmembrane helix</keyword>
<evidence type="ECO:0000256" key="1">
    <source>
        <dbReference type="SAM" id="Phobius"/>
    </source>
</evidence>
<keyword evidence="1" id="KW-0812">Transmembrane</keyword>
<dbReference type="EMBL" id="JADYXP020000017">
    <property type="protein sequence ID" value="KAL0107202.1"/>
    <property type="molecule type" value="Genomic_DNA"/>
</dbReference>
<protein>
    <submittedName>
        <fullName evidence="2">Uncharacterized protein</fullName>
    </submittedName>
</protein>
<dbReference type="AlphaFoldDB" id="A0AAW2F023"/>
<accession>A0AAW2F023</accession>
<feature type="transmembrane region" description="Helical" evidence="1">
    <location>
        <begin position="12"/>
        <end position="38"/>
    </location>
</feature>
<organism evidence="2 3">
    <name type="scientific">Cardiocondyla obscurior</name>
    <dbReference type="NCBI Taxonomy" id="286306"/>
    <lineage>
        <taxon>Eukaryota</taxon>
        <taxon>Metazoa</taxon>
        <taxon>Ecdysozoa</taxon>
        <taxon>Arthropoda</taxon>
        <taxon>Hexapoda</taxon>
        <taxon>Insecta</taxon>
        <taxon>Pterygota</taxon>
        <taxon>Neoptera</taxon>
        <taxon>Endopterygota</taxon>
        <taxon>Hymenoptera</taxon>
        <taxon>Apocrita</taxon>
        <taxon>Aculeata</taxon>
        <taxon>Formicoidea</taxon>
        <taxon>Formicidae</taxon>
        <taxon>Myrmicinae</taxon>
        <taxon>Cardiocondyla</taxon>
    </lineage>
</organism>
<name>A0AAW2F023_9HYME</name>
<gene>
    <name evidence="2" type="ORF">PUN28_015611</name>
</gene>
<keyword evidence="3" id="KW-1185">Reference proteome</keyword>
<sequence length="153" mass="17731">MKVSFYRIIFTFTYKLIIVQHISTIVCNIKLLFGLITLRNILRCRRIRSILHKGRTFARSFVEHHFGHFVRYGFVLWNFASDTVKFSCRFPFNELEFPGTQLNFLLVSLFNLGDCSALFFISFAISCRDLILSSEIAASFCAVKDSFVRFAAS</sequence>
<comment type="caution">
    <text evidence="2">The sequence shown here is derived from an EMBL/GenBank/DDBJ whole genome shotgun (WGS) entry which is preliminary data.</text>
</comment>